<gene>
    <name evidence="1" type="ORF">GSY63_08745</name>
</gene>
<dbReference type="EMBL" id="WWEO01000041">
    <property type="protein sequence ID" value="NCD69441.1"/>
    <property type="molecule type" value="Genomic_DNA"/>
</dbReference>
<organism evidence="1 2">
    <name type="scientific">Mucilaginibacter agri</name>
    <dbReference type="NCBI Taxonomy" id="2695265"/>
    <lineage>
        <taxon>Bacteria</taxon>
        <taxon>Pseudomonadati</taxon>
        <taxon>Bacteroidota</taxon>
        <taxon>Sphingobacteriia</taxon>
        <taxon>Sphingobacteriales</taxon>
        <taxon>Sphingobacteriaceae</taxon>
        <taxon>Mucilaginibacter</taxon>
    </lineage>
</organism>
<keyword evidence="2" id="KW-1185">Reference proteome</keyword>
<evidence type="ECO:0000313" key="2">
    <source>
        <dbReference type="Proteomes" id="UP000638732"/>
    </source>
</evidence>
<accession>A0A965ZGW1</accession>
<proteinExistence type="predicted"/>
<protein>
    <submittedName>
        <fullName evidence="1">Uncharacterized protein</fullName>
    </submittedName>
</protein>
<comment type="caution">
    <text evidence="1">The sequence shown here is derived from an EMBL/GenBank/DDBJ whole genome shotgun (WGS) entry which is preliminary data.</text>
</comment>
<sequence>MSKKVPFKMYRYHLVPIKSEQLSIFGNELTLDELKIQKNELFERILVGSQSLKARSSQLPIEINYNQDNIYILKLGVDRKTTLYKDFKKVDVENQPFTYIIINNNSEIQKILIEDNKIAFYDTSAVRNILEVAFSAQLYQFSLTIHIEPVVDKGEFWDYIKKYEKNIERLDFEIVKPNLANISKSLTAPLKQLVDITNSHKTTIKLKAPENGVLEKINPENKQLNSLVEYTNEGGGDGIKMKIKGVKKTVSTKNMIKETYIESIEFETLHQQKLLDTWEKLFE</sequence>
<name>A0A965ZGW1_9SPHI</name>
<evidence type="ECO:0000313" key="1">
    <source>
        <dbReference type="EMBL" id="NCD69441.1"/>
    </source>
</evidence>
<dbReference type="RefSeq" id="WP_166585412.1">
    <property type="nucleotide sequence ID" value="NZ_WWEO01000041.1"/>
</dbReference>
<reference evidence="1" key="1">
    <citation type="submission" date="2020-01" db="EMBL/GenBank/DDBJ databases">
        <authorList>
            <person name="Seo Y.L."/>
        </authorList>
    </citation>
    <scope>NUCLEOTIDE SEQUENCE</scope>
    <source>
        <strain evidence="1">R11</strain>
    </source>
</reference>
<dbReference type="AlphaFoldDB" id="A0A965ZGW1"/>
<reference evidence="1" key="2">
    <citation type="submission" date="2020-10" db="EMBL/GenBank/DDBJ databases">
        <title>Mucilaginibacter sp. nov., isolated from soil.</title>
        <authorList>
            <person name="Jeon C.O."/>
        </authorList>
    </citation>
    <scope>NUCLEOTIDE SEQUENCE</scope>
    <source>
        <strain evidence="1">R11</strain>
    </source>
</reference>
<dbReference type="Proteomes" id="UP000638732">
    <property type="component" value="Unassembled WGS sequence"/>
</dbReference>